<evidence type="ECO:0000313" key="2">
    <source>
        <dbReference type="EMBL" id="ALO28145.1"/>
    </source>
</evidence>
<keyword evidence="1" id="KW-0812">Transmembrane</keyword>
<protein>
    <submittedName>
        <fullName evidence="2">Uncharacterized protein</fullName>
    </submittedName>
</protein>
<proteinExistence type="predicted"/>
<dbReference type="EMBL" id="CP012029">
    <property type="protein sequence ID" value="ALO28145.1"/>
    <property type="molecule type" value="Genomic_DNA"/>
</dbReference>
<evidence type="ECO:0000256" key="1">
    <source>
        <dbReference type="SAM" id="Phobius"/>
    </source>
</evidence>
<feature type="transmembrane region" description="Helical" evidence="1">
    <location>
        <begin position="25"/>
        <end position="47"/>
    </location>
</feature>
<keyword evidence="1" id="KW-0472">Membrane</keyword>
<reference evidence="2 3" key="1">
    <citation type="journal article" date="2015" name="PLoS Negl. Trop. Dis.">
        <title>Distribution of Plasmids in Distinct Leptospira Pathogenic Species.</title>
        <authorList>
            <person name="Wang Y."/>
            <person name="Zhuang X."/>
            <person name="Zhong Y."/>
            <person name="Zhang C."/>
            <person name="Zhang Y."/>
            <person name="Zeng L."/>
            <person name="Zhu Y."/>
            <person name="He P."/>
            <person name="Dong K."/>
            <person name="Pal U."/>
            <person name="Guo X."/>
            <person name="Qin J."/>
        </authorList>
    </citation>
    <scope>NUCLEOTIDE SEQUENCE [LARGE SCALE GENOMIC DNA]</scope>
    <source>
        <strain evidence="2 3">56604</strain>
    </source>
</reference>
<gene>
    <name evidence="2" type="ORF">LBBP_03995</name>
</gene>
<evidence type="ECO:0000313" key="3">
    <source>
        <dbReference type="Proteomes" id="UP000058857"/>
    </source>
</evidence>
<dbReference type="Proteomes" id="UP000058857">
    <property type="component" value="Chromosome 1"/>
</dbReference>
<accession>A0A0S2IWX9</accession>
<keyword evidence="1" id="KW-1133">Transmembrane helix</keyword>
<dbReference type="AlphaFoldDB" id="A0A0S2IWX9"/>
<sequence>MASFNIFLLERKLTEFFAPGKMETIFSRMIVSGIWMFIILDPLIFFVNSDNLIWDMFPRFISLLHGEMDNSDRHAKKKKGCT</sequence>
<name>A0A0S2IWX9_LEPBO</name>
<organism evidence="2">
    <name type="scientific">Leptospira borgpetersenii serovar Ballum</name>
    <dbReference type="NCBI Taxonomy" id="280505"/>
    <lineage>
        <taxon>Bacteria</taxon>
        <taxon>Pseudomonadati</taxon>
        <taxon>Spirochaetota</taxon>
        <taxon>Spirochaetia</taxon>
        <taxon>Leptospirales</taxon>
        <taxon>Leptospiraceae</taxon>
        <taxon>Leptospira</taxon>
    </lineage>
</organism>